<name>A0A1Y6BK16_9PROT</name>
<evidence type="ECO:0000313" key="4">
    <source>
        <dbReference type="EMBL" id="SMF07477.1"/>
    </source>
</evidence>
<dbReference type="AlphaFoldDB" id="A0A1Y6BK16"/>
<dbReference type="PANTHER" id="PTHR43333">
    <property type="entry name" value="2-HACID_DH_C DOMAIN-CONTAINING PROTEIN"/>
    <property type="match status" value="1"/>
</dbReference>
<dbReference type="Proteomes" id="UP000192917">
    <property type="component" value="Unassembled WGS sequence"/>
</dbReference>
<proteinExistence type="predicted"/>
<dbReference type="EMBL" id="FWZX01000004">
    <property type="protein sequence ID" value="SMF07477.1"/>
    <property type="molecule type" value="Genomic_DNA"/>
</dbReference>
<keyword evidence="2" id="KW-0520">NAD</keyword>
<sequence>MTKLLFKSDLDRADLWTAALQKHQPDLQVEVWPSGAAAPGGDLSAIDYALVWKPPTGVLKRLPNLKAIFSLGAGIDHIFRDPELPAGVPVVRMVERGLTAGMTEYVVMQVLFHHRRMFDYRAQQRAGVWEELPPVAAWDRRVGILGLGQLGSDAAAKLAGLRLDVAGWSRSPKEIPGVASYSGAAGLDAFLARTEILVNLLPLTDETRGILDAETFAKLPAGASLINVGRGEHLVEADLLAALESGQIDSATLDVFAREPLPGDSPFWRHERVVVTPHVASMTLPDTAAEAVVENIRRIERGEPPLNAVDRGRGY</sequence>
<evidence type="ECO:0000256" key="1">
    <source>
        <dbReference type="ARBA" id="ARBA00023002"/>
    </source>
</evidence>
<dbReference type="SUPFAM" id="SSF51735">
    <property type="entry name" value="NAD(P)-binding Rossmann-fold domains"/>
    <property type="match status" value="1"/>
</dbReference>
<dbReference type="InterPro" id="IPR036291">
    <property type="entry name" value="NAD(P)-bd_dom_sf"/>
</dbReference>
<accession>A0A1Y6BK16</accession>
<protein>
    <submittedName>
        <fullName evidence="4">Glyoxylate/hydroxypyruvate reductase A</fullName>
    </submittedName>
</protein>
<organism evidence="4 5">
    <name type="scientific">Tistlia consotensis USBA 355</name>
    <dbReference type="NCBI Taxonomy" id="560819"/>
    <lineage>
        <taxon>Bacteria</taxon>
        <taxon>Pseudomonadati</taxon>
        <taxon>Pseudomonadota</taxon>
        <taxon>Alphaproteobacteria</taxon>
        <taxon>Rhodospirillales</taxon>
        <taxon>Rhodovibrionaceae</taxon>
        <taxon>Tistlia</taxon>
    </lineage>
</organism>
<dbReference type="Pfam" id="PF02826">
    <property type="entry name" value="2-Hacid_dh_C"/>
    <property type="match status" value="1"/>
</dbReference>
<dbReference type="STRING" id="560819.SAMN05428998_10466"/>
<dbReference type="GO" id="GO:0016491">
    <property type="term" value="F:oxidoreductase activity"/>
    <property type="evidence" value="ECO:0007669"/>
    <property type="project" value="UniProtKB-KW"/>
</dbReference>
<evidence type="ECO:0000256" key="2">
    <source>
        <dbReference type="ARBA" id="ARBA00023027"/>
    </source>
</evidence>
<evidence type="ECO:0000259" key="3">
    <source>
        <dbReference type="Pfam" id="PF02826"/>
    </source>
</evidence>
<keyword evidence="1" id="KW-0560">Oxidoreductase</keyword>
<gene>
    <name evidence="4" type="ORF">SAMN05428998_10466</name>
</gene>
<feature type="domain" description="D-isomer specific 2-hydroxyacid dehydrogenase NAD-binding" evidence="3">
    <location>
        <begin position="108"/>
        <end position="280"/>
    </location>
</feature>
<evidence type="ECO:0000313" key="5">
    <source>
        <dbReference type="Proteomes" id="UP000192917"/>
    </source>
</evidence>
<keyword evidence="5" id="KW-1185">Reference proteome</keyword>
<dbReference type="RefSeq" id="WP_085121776.1">
    <property type="nucleotide sequence ID" value="NZ_FWZX01000004.1"/>
</dbReference>
<dbReference type="SUPFAM" id="SSF52283">
    <property type="entry name" value="Formate/glycerate dehydrogenase catalytic domain-like"/>
    <property type="match status" value="1"/>
</dbReference>
<dbReference type="PANTHER" id="PTHR43333:SF1">
    <property type="entry name" value="D-ISOMER SPECIFIC 2-HYDROXYACID DEHYDROGENASE NAD-BINDING DOMAIN-CONTAINING PROTEIN"/>
    <property type="match status" value="1"/>
</dbReference>
<dbReference type="InterPro" id="IPR006140">
    <property type="entry name" value="D-isomer_DH_NAD-bd"/>
</dbReference>
<keyword evidence="4" id="KW-0670">Pyruvate</keyword>
<dbReference type="CDD" id="cd12164">
    <property type="entry name" value="GDH_like_2"/>
    <property type="match status" value="1"/>
</dbReference>
<dbReference type="Gene3D" id="3.40.50.720">
    <property type="entry name" value="NAD(P)-binding Rossmann-like Domain"/>
    <property type="match status" value="2"/>
</dbReference>
<dbReference type="GO" id="GO:0051287">
    <property type="term" value="F:NAD binding"/>
    <property type="evidence" value="ECO:0007669"/>
    <property type="project" value="InterPro"/>
</dbReference>
<reference evidence="4 5" key="1">
    <citation type="submission" date="2017-04" db="EMBL/GenBank/DDBJ databases">
        <authorList>
            <person name="Afonso C.L."/>
            <person name="Miller P.J."/>
            <person name="Scott M.A."/>
            <person name="Spackman E."/>
            <person name="Goraichik I."/>
            <person name="Dimitrov K.M."/>
            <person name="Suarez D.L."/>
            <person name="Swayne D.E."/>
        </authorList>
    </citation>
    <scope>NUCLEOTIDE SEQUENCE [LARGE SCALE GENOMIC DNA]</scope>
    <source>
        <strain evidence="4 5">USBA 355</strain>
    </source>
</reference>